<reference evidence="1" key="1">
    <citation type="journal article" date="2014" name="Front. Microbiol.">
        <title>High frequency of phylogenetically diverse reductive dehalogenase-homologous genes in deep subseafloor sedimentary metagenomes.</title>
        <authorList>
            <person name="Kawai M."/>
            <person name="Futagami T."/>
            <person name="Toyoda A."/>
            <person name="Takaki Y."/>
            <person name="Nishi S."/>
            <person name="Hori S."/>
            <person name="Arai W."/>
            <person name="Tsubouchi T."/>
            <person name="Morono Y."/>
            <person name="Uchiyama I."/>
            <person name="Ito T."/>
            <person name="Fujiyama A."/>
            <person name="Inagaki F."/>
            <person name="Takami H."/>
        </authorList>
    </citation>
    <scope>NUCLEOTIDE SEQUENCE</scope>
    <source>
        <strain evidence="1">Expedition CK06-06</strain>
    </source>
</reference>
<dbReference type="SUPFAM" id="SSF74853">
    <property type="entry name" value="Lamin A/C globular tail domain"/>
    <property type="match status" value="1"/>
</dbReference>
<feature type="non-terminal residue" evidence="1">
    <location>
        <position position="1"/>
    </location>
</feature>
<dbReference type="InterPro" id="IPR026876">
    <property type="entry name" value="Fn3_assoc_repeat"/>
</dbReference>
<protein>
    <recommendedName>
        <fullName evidence="2">LTD domain-containing protein</fullName>
    </recommendedName>
</protein>
<organism evidence="1">
    <name type="scientific">marine sediment metagenome</name>
    <dbReference type="NCBI Taxonomy" id="412755"/>
    <lineage>
        <taxon>unclassified sequences</taxon>
        <taxon>metagenomes</taxon>
        <taxon>ecological metagenomes</taxon>
    </lineage>
</organism>
<comment type="caution">
    <text evidence="1">The sequence shown here is derived from an EMBL/GenBank/DDBJ whole genome shotgun (WGS) entry which is preliminary data.</text>
</comment>
<proteinExistence type="predicted"/>
<evidence type="ECO:0000313" key="1">
    <source>
        <dbReference type="EMBL" id="GAH83590.1"/>
    </source>
</evidence>
<name>X1JQ89_9ZZZZ</name>
<gene>
    <name evidence="1" type="ORF">S03H2_61444</name>
</gene>
<dbReference type="Pfam" id="PF13287">
    <property type="entry name" value="Fn3_assoc"/>
    <property type="match status" value="1"/>
</dbReference>
<dbReference type="InterPro" id="IPR036415">
    <property type="entry name" value="Lamin_tail_dom_sf"/>
</dbReference>
<sequence length="238" mass="26277">QWRSERDWVLYTYMPQRADIVLPQHPDIALGQLRSAGLYPNVDAPVFNQHGGQVPSGFDLTMDAPSGTIWYTTDGHDPRLSGGAVNTSHAVMYSGAVSLTESTHVMARVRTGSTWSALNEATFAVGPVADNLRITEMMYHPQDTGDPNNDPNAEFIELKNIGMESTINLALVRFTEGIHFTFPSVELGPGDYVLVVKDQAVFASRYTGCTADGRYSRPIRRSAGKWRRASLPGRCYRP</sequence>
<dbReference type="EMBL" id="BARU01039664">
    <property type="protein sequence ID" value="GAH83590.1"/>
    <property type="molecule type" value="Genomic_DNA"/>
</dbReference>
<feature type="non-terminal residue" evidence="1">
    <location>
        <position position="238"/>
    </location>
</feature>
<evidence type="ECO:0008006" key="2">
    <source>
        <dbReference type="Google" id="ProtNLM"/>
    </source>
</evidence>
<dbReference type="AlphaFoldDB" id="X1JQ89"/>
<accession>X1JQ89</accession>